<sequence length="154" mass="16960">MVHIHHRGESAVPADFAFEYMADFTNMKDWLYGMKSVTLVGDVPHMRPGALYEGVVKIGATLKATIKLTELVENRVVATESVKGFSNQTRWVLEELGPEQSALTVDIHYQLPGGLAGKALGAAMEPFVAVAVKWTETRLREALETRYRASKAAV</sequence>
<keyword evidence="2" id="KW-1185">Reference proteome</keyword>
<dbReference type="Proteomes" id="UP000602198">
    <property type="component" value="Unassembled WGS sequence"/>
</dbReference>
<comment type="caution">
    <text evidence="1">The sequence shown here is derived from an EMBL/GenBank/DDBJ whole genome shotgun (WGS) entry which is preliminary data.</text>
</comment>
<organism evidence="1 2">
    <name type="scientific">Nocardia acididurans</name>
    <dbReference type="NCBI Taxonomy" id="2802282"/>
    <lineage>
        <taxon>Bacteria</taxon>
        <taxon>Bacillati</taxon>
        <taxon>Actinomycetota</taxon>
        <taxon>Actinomycetes</taxon>
        <taxon>Mycobacteriales</taxon>
        <taxon>Nocardiaceae</taxon>
        <taxon>Nocardia</taxon>
    </lineage>
</organism>
<gene>
    <name evidence="1" type="ORF">JK358_10680</name>
</gene>
<protein>
    <submittedName>
        <fullName evidence="1">SRPBCC family protein</fullName>
    </submittedName>
</protein>
<proteinExistence type="predicted"/>
<reference evidence="1 2" key="1">
    <citation type="submission" date="2021-01" db="EMBL/GenBank/DDBJ databases">
        <title>WGS of actinomycetes isolated from Thailand.</title>
        <authorList>
            <person name="Thawai C."/>
        </authorList>
    </citation>
    <scope>NUCLEOTIDE SEQUENCE [LARGE SCALE GENOMIC DNA]</scope>
    <source>
        <strain evidence="1 2">LPG 2</strain>
    </source>
</reference>
<dbReference type="Gene3D" id="3.30.530.20">
    <property type="match status" value="1"/>
</dbReference>
<dbReference type="InterPro" id="IPR023393">
    <property type="entry name" value="START-like_dom_sf"/>
</dbReference>
<accession>A0ABS1M2H4</accession>
<dbReference type="InterPro" id="IPR019587">
    <property type="entry name" value="Polyketide_cyclase/dehydratase"/>
</dbReference>
<dbReference type="EMBL" id="JAERRJ010000003">
    <property type="protein sequence ID" value="MBL1074857.1"/>
    <property type="molecule type" value="Genomic_DNA"/>
</dbReference>
<evidence type="ECO:0000313" key="2">
    <source>
        <dbReference type="Proteomes" id="UP000602198"/>
    </source>
</evidence>
<dbReference type="Pfam" id="PF10604">
    <property type="entry name" value="Polyketide_cyc2"/>
    <property type="match status" value="1"/>
</dbReference>
<name>A0ABS1M2H4_9NOCA</name>
<evidence type="ECO:0000313" key="1">
    <source>
        <dbReference type="EMBL" id="MBL1074857.1"/>
    </source>
</evidence>
<dbReference type="RefSeq" id="WP_201946161.1">
    <property type="nucleotide sequence ID" value="NZ_JAERRJ010000003.1"/>
</dbReference>
<dbReference type="SUPFAM" id="SSF55961">
    <property type="entry name" value="Bet v1-like"/>
    <property type="match status" value="1"/>
</dbReference>